<protein>
    <recommendedName>
        <fullName evidence="5">Cytochrome c domain-containing protein</fullName>
    </recommendedName>
</protein>
<gene>
    <name evidence="6" type="ORF">BSF38_04176</name>
</gene>
<dbReference type="GO" id="GO:0009055">
    <property type="term" value="F:electron transfer activity"/>
    <property type="evidence" value="ECO:0007669"/>
    <property type="project" value="InterPro"/>
</dbReference>
<dbReference type="RefSeq" id="WP_083713144.1">
    <property type="nucleotide sequence ID" value="NZ_CP019082.1"/>
</dbReference>
<feature type="domain" description="Cytochrome c" evidence="5">
    <location>
        <begin position="49"/>
        <end position="133"/>
    </location>
</feature>
<dbReference type="Gene3D" id="2.60.120.230">
    <property type="match status" value="1"/>
</dbReference>
<keyword evidence="4" id="KW-0349">Heme</keyword>
<keyword evidence="7" id="KW-1185">Reference proteome</keyword>
<dbReference type="InterPro" id="IPR008977">
    <property type="entry name" value="PHM/PNGase_F_dom_sf"/>
</dbReference>
<organism evidence="6 7">
    <name type="scientific">Paludisphaera borealis</name>
    <dbReference type="NCBI Taxonomy" id="1387353"/>
    <lineage>
        <taxon>Bacteria</taxon>
        <taxon>Pseudomonadati</taxon>
        <taxon>Planctomycetota</taxon>
        <taxon>Planctomycetia</taxon>
        <taxon>Isosphaerales</taxon>
        <taxon>Isosphaeraceae</taxon>
        <taxon>Paludisphaera</taxon>
    </lineage>
</organism>
<evidence type="ECO:0000313" key="7">
    <source>
        <dbReference type="Proteomes" id="UP000186309"/>
    </source>
</evidence>
<dbReference type="InterPro" id="IPR036939">
    <property type="entry name" value="Cu2_ascorb_mOase_N_sf"/>
</dbReference>
<name>A0A1U7CUP6_9BACT</name>
<dbReference type="STRING" id="1387353.BSF38_04176"/>
<evidence type="ECO:0000259" key="5">
    <source>
        <dbReference type="PROSITE" id="PS51007"/>
    </source>
</evidence>
<evidence type="ECO:0000256" key="4">
    <source>
        <dbReference type="PROSITE-ProRule" id="PRU00433"/>
    </source>
</evidence>
<evidence type="ECO:0000256" key="1">
    <source>
        <dbReference type="ARBA" id="ARBA00022723"/>
    </source>
</evidence>
<dbReference type="KEGG" id="pbor:BSF38_04176"/>
<dbReference type="AlphaFoldDB" id="A0A1U7CUP6"/>
<dbReference type="Proteomes" id="UP000186309">
    <property type="component" value="Chromosome"/>
</dbReference>
<dbReference type="EMBL" id="CP019082">
    <property type="protein sequence ID" value="APW62626.1"/>
    <property type="molecule type" value="Genomic_DNA"/>
</dbReference>
<dbReference type="InterPro" id="IPR009056">
    <property type="entry name" value="Cyt_c-like_dom"/>
</dbReference>
<accession>A0A1U7CUP6</accession>
<dbReference type="PROSITE" id="PS51007">
    <property type="entry name" value="CYTC"/>
    <property type="match status" value="1"/>
</dbReference>
<dbReference type="GO" id="GO:0016715">
    <property type="term" value="F:oxidoreductase activity, acting on paired donors, with incorporation or reduction of molecular oxygen, reduced ascorbate as one donor, and incorporation of one atom of oxygen"/>
    <property type="evidence" value="ECO:0007669"/>
    <property type="project" value="InterPro"/>
</dbReference>
<dbReference type="OrthoDB" id="9788721at2"/>
<sequence>MGIRRPAWFFRVAPSAPIAWGGVAFFALAMRAASEEPVSTAAPRPIAPTYTKDVQPILQKKCQNCHRRDQVGPFALETYEQARKRAADIASVVGDRSMPPWKPKFGFGPKLKHDPSLTHAEIAVLHAWAAAEAPRGDHHPTAAAAAPEAGAWALGKPDLVLEMTEEFVVPASGPDIYRCFVIPSKLPHDVYVSAVEYQPGNRRAVHHVMAFLDLQGAARVRDEADPGPGYSSYSGAGVEVDGDLGGFAAGNQVSHLPDGVGRLVHRDADVILQVHYHPTGKAEVDRTRLGLYLCRKPVQQTVHWANANNDKFRLQPGKSNIEVKASWYVPVDVEALGVTPHMHQLGRDFRMTATLPNGKIQDLVHIAEWDPSWQNTYYFEKRIDLPKGSTVNIVAHYDNSAHPRNPHSPPRLVTWGPEAADEMCVGYIGIVKKGQDLTTAGEKDDLYQILAQQYLRKVVRQQSARR</sequence>
<evidence type="ECO:0000313" key="6">
    <source>
        <dbReference type="EMBL" id="APW62626.1"/>
    </source>
</evidence>
<dbReference type="SUPFAM" id="SSF49742">
    <property type="entry name" value="PHM/PNGase F"/>
    <property type="match status" value="2"/>
</dbReference>
<proteinExistence type="predicted"/>
<reference evidence="7" key="1">
    <citation type="submission" date="2016-12" db="EMBL/GenBank/DDBJ databases">
        <title>Comparative genomics of four Isosphaeraceae planctomycetes: a common pool of plasmids and glycoside hydrolase genes.</title>
        <authorList>
            <person name="Ivanova A."/>
        </authorList>
    </citation>
    <scope>NUCLEOTIDE SEQUENCE [LARGE SCALE GENOMIC DNA]</scope>
    <source>
        <strain evidence="7">PX4</strain>
    </source>
</reference>
<dbReference type="Gene3D" id="2.60.120.310">
    <property type="entry name" value="Copper type II, ascorbate-dependent monooxygenase, N-terminal domain"/>
    <property type="match status" value="1"/>
</dbReference>
<dbReference type="InterPro" id="IPR014784">
    <property type="entry name" value="Cu2_ascorb_mOase-like_C"/>
</dbReference>
<dbReference type="Pfam" id="PF03712">
    <property type="entry name" value="Cu2_monoox_C"/>
    <property type="match status" value="1"/>
</dbReference>
<dbReference type="GO" id="GO:0020037">
    <property type="term" value="F:heme binding"/>
    <property type="evidence" value="ECO:0007669"/>
    <property type="project" value="InterPro"/>
</dbReference>
<dbReference type="GO" id="GO:0005507">
    <property type="term" value="F:copper ion binding"/>
    <property type="evidence" value="ECO:0007669"/>
    <property type="project" value="InterPro"/>
</dbReference>
<keyword evidence="3" id="KW-1015">Disulfide bond</keyword>
<evidence type="ECO:0000256" key="2">
    <source>
        <dbReference type="ARBA" id="ARBA00023004"/>
    </source>
</evidence>
<evidence type="ECO:0000256" key="3">
    <source>
        <dbReference type="ARBA" id="ARBA00023157"/>
    </source>
</evidence>
<dbReference type="InterPro" id="IPR024548">
    <property type="entry name" value="Cu2_monoox_C"/>
</dbReference>
<keyword evidence="1 4" id="KW-0479">Metal-binding</keyword>
<keyword evidence="2 4" id="KW-0408">Iron</keyword>